<dbReference type="GO" id="GO:0004521">
    <property type="term" value="F:RNA endonuclease activity"/>
    <property type="evidence" value="ECO:0007669"/>
    <property type="project" value="UniProtKB-ARBA"/>
</dbReference>
<evidence type="ECO:0000256" key="2">
    <source>
        <dbReference type="ARBA" id="ARBA00009547"/>
    </source>
</evidence>
<keyword evidence="8" id="KW-1015">Disulfide bond</keyword>
<keyword evidence="4" id="KW-0540">Nuclease</keyword>
<evidence type="ECO:0000256" key="8">
    <source>
        <dbReference type="ARBA" id="ARBA00023157"/>
    </source>
</evidence>
<proteinExistence type="inferred from homology"/>
<evidence type="ECO:0000256" key="3">
    <source>
        <dbReference type="ARBA" id="ARBA00012562"/>
    </source>
</evidence>
<organism evidence="10 11">
    <name type="scientific">Cymbomonas tetramitiformis</name>
    <dbReference type="NCBI Taxonomy" id="36881"/>
    <lineage>
        <taxon>Eukaryota</taxon>
        <taxon>Viridiplantae</taxon>
        <taxon>Chlorophyta</taxon>
        <taxon>Pyramimonadophyceae</taxon>
        <taxon>Pyramimonadales</taxon>
        <taxon>Pyramimonadaceae</taxon>
        <taxon>Cymbomonas</taxon>
    </lineage>
</organism>
<accession>A0AAE0G4V5</accession>
<keyword evidence="7" id="KW-0378">Hydrolase</keyword>
<evidence type="ECO:0000256" key="9">
    <source>
        <dbReference type="ARBA" id="ARBA00023180"/>
    </source>
</evidence>
<dbReference type="Gene3D" id="1.10.575.10">
    <property type="entry name" value="P1 Nuclease"/>
    <property type="match status" value="1"/>
</dbReference>
<feature type="non-terminal residue" evidence="10">
    <location>
        <position position="1"/>
    </location>
</feature>
<keyword evidence="6" id="KW-0255">Endonuclease</keyword>
<evidence type="ECO:0000256" key="7">
    <source>
        <dbReference type="ARBA" id="ARBA00022801"/>
    </source>
</evidence>
<dbReference type="PANTHER" id="PTHR33146:SF10">
    <property type="entry name" value="STRAND-SPECIFIC NUCLEASE, PUTATIVE-RELATED"/>
    <property type="match status" value="1"/>
</dbReference>
<evidence type="ECO:0000256" key="4">
    <source>
        <dbReference type="ARBA" id="ARBA00022722"/>
    </source>
</evidence>
<evidence type="ECO:0000256" key="5">
    <source>
        <dbReference type="ARBA" id="ARBA00022723"/>
    </source>
</evidence>
<protein>
    <recommendedName>
        <fullName evidence="3">Aspergillus nuclease S1</fullName>
        <ecNumber evidence="3">3.1.30.1</ecNumber>
    </recommendedName>
</protein>
<comment type="caution">
    <text evidence="10">The sequence shown here is derived from an EMBL/GenBank/DDBJ whole genome shotgun (WGS) entry which is preliminary data.</text>
</comment>
<dbReference type="GO" id="GO:0006308">
    <property type="term" value="P:DNA catabolic process"/>
    <property type="evidence" value="ECO:0007669"/>
    <property type="project" value="InterPro"/>
</dbReference>
<sequence>VYNPDNVMVPPYFDRLQLDDSIDDLPLNTVPWAVAQMLRTVRQCDTQVKCIGPGKFEVAFALRMLIHFVGDLHQPLHCVDRFAPNLTKGDDGGNKVMVEVDGQTMSLHGYWDSAAGLLADNLTRPLNGASDDQIVQHAKAIMLLKTVQQEIGPENMSSSGLCHYLSSCASLNRAAPPATWRGLVWKGDTVKH</sequence>
<dbReference type="GO" id="GO:0000014">
    <property type="term" value="F:single-stranded DNA endodeoxyribonuclease activity"/>
    <property type="evidence" value="ECO:0007669"/>
    <property type="project" value="UniProtKB-ARBA"/>
</dbReference>
<dbReference type="EC" id="3.1.30.1" evidence="3"/>
<evidence type="ECO:0000256" key="6">
    <source>
        <dbReference type="ARBA" id="ARBA00022759"/>
    </source>
</evidence>
<dbReference type="EMBL" id="LGRX02009530">
    <property type="protein sequence ID" value="KAK3271627.1"/>
    <property type="molecule type" value="Genomic_DNA"/>
</dbReference>
<dbReference type="InterPro" id="IPR008947">
    <property type="entry name" value="PLipase_C/P1_nuclease_dom_sf"/>
</dbReference>
<dbReference type="AlphaFoldDB" id="A0AAE0G4V5"/>
<evidence type="ECO:0000313" key="11">
    <source>
        <dbReference type="Proteomes" id="UP001190700"/>
    </source>
</evidence>
<dbReference type="Proteomes" id="UP001190700">
    <property type="component" value="Unassembled WGS sequence"/>
</dbReference>
<name>A0AAE0G4V5_9CHLO</name>
<dbReference type="SUPFAM" id="SSF48537">
    <property type="entry name" value="Phospholipase C/P1 nuclease"/>
    <property type="match status" value="1"/>
</dbReference>
<dbReference type="GO" id="GO:0046872">
    <property type="term" value="F:metal ion binding"/>
    <property type="evidence" value="ECO:0007669"/>
    <property type="project" value="UniProtKB-KW"/>
</dbReference>
<dbReference type="PANTHER" id="PTHR33146">
    <property type="entry name" value="ENDONUCLEASE 4"/>
    <property type="match status" value="1"/>
</dbReference>
<comment type="catalytic activity">
    <reaction evidence="1">
        <text>Endonucleolytic cleavage to 5'-phosphomononucleotide and 5'-phosphooligonucleotide end-products.</text>
        <dbReference type="EC" id="3.1.30.1"/>
    </reaction>
</comment>
<dbReference type="InterPro" id="IPR003154">
    <property type="entry name" value="S1/P1nuclease"/>
</dbReference>
<gene>
    <name evidence="10" type="ORF">CYMTET_20038</name>
</gene>
<dbReference type="GO" id="GO:0003676">
    <property type="term" value="F:nucleic acid binding"/>
    <property type="evidence" value="ECO:0007669"/>
    <property type="project" value="InterPro"/>
</dbReference>
<comment type="similarity">
    <text evidence="2">Belongs to the nuclease type I family.</text>
</comment>
<evidence type="ECO:0000313" key="10">
    <source>
        <dbReference type="EMBL" id="KAK3271627.1"/>
    </source>
</evidence>
<keyword evidence="9" id="KW-0325">Glycoprotein</keyword>
<keyword evidence="11" id="KW-1185">Reference proteome</keyword>
<evidence type="ECO:0000256" key="1">
    <source>
        <dbReference type="ARBA" id="ARBA00000245"/>
    </source>
</evidence>
<reference evidence="10 11" key="1">
    <citation type="journal article" date="2015" name="Genome Biol. Evol.">
        <title>Comparative Genomics of a Bacterivorous Green Alga Reveals Evolutionary Causalities and Consequences of Phago-Mixotrophic Mode of Nutrition.</title>
        <authorList>
            <person name="Burns J.A."/>
            <person name="Paasch A."/>
            <person name="Narechania A."/>
            <person name="Kim E."/>
        </authorList>
    </citation>
    <scope>NUCLEOTIDE SEQUENCE [LARGE SCALE GENOMIC DNA]</scope>
    <source>
        <strain evidence="10 11">PLY_AMNH</strain>
    </source>
</reference>
<dbReference type="Pfam" id="PF02265">
    <property type="entry name" value="S1-P1_nuclease"/>
    <property type="match status" value="1"/>
</dbReference>
<keyword evidence="5" id="KW-0479">Metal-binding</keyword>